<organism evidence="2 3">
    <name type="scientific">Paramarasmius palmivorus</name>
    <dbReference type="NCBI Taxonomy" id="297713"/>
    <lineage>
        <taxon>Eukaryota</taxon>
        <taxon>Fungi</taxon>
        <taxon>Dikarya</taxon>
        <taxon>Basidiomycota</taxon>
        <taxon>Agaricomycotina</taxon>
        <taxon>Agaricomycetes</taxon>
        <taxon>Agaricomycetidae</taxon>
        <taxon>Agaricales</taxon>
        <taxon>Marasmiineae</taxon>
        <taxon>Marasmiaceae</taxon>
        <taxon>Paramarasmius</taxon>
    </lineage>
</organism>
<evidence type="ECO:0000313" key="3">
    <source>
        <dbReference type="Proteomes" id="UP001383192"/>
    </source>
</evidence>
<dbReference type="Proteomes" id="UP001383192">
    <property type="component" value="Unassembled WGS sequence"/>
</dbReference>
<dbReference type="Gene3D" id="2.60.120.650">
    <property type="entry name" value="Cupin"/>
    <property type="match status" value="1"/>
</dbReference>
<dbReference type="PROSITE" id="PS51184">
    <property type="entry name" value="JMJC"/>
    <property type="match status" value="1"/>
</dbReference>
<protein>
    <recommendedName>
        <fullName evidence="1">JmjC domain-containing protein</fullName>
    </recommendedName>
</protein>
<reference evidence="2 3" key="1">
    <citation type="submission" date="2024-01" db="EMBL/GenBank/DDBJ databases">
        <title>A draft genome for a cacao thread blight-causing isolate of Paramarasmius palmivorus.</title>
        <authorList>
            <person name="Baruah I.K."/>
            <person name="Bukari Y."/>
            <person name="Amoako-Attah I."/>
            <person name="Meinhardt L.W."/>
            <person name="Bailey B.A."/>
            <person name="Cohen S.P."/>
        </authorList>
    </citation>
    <scope>NUCLEOTIDE SEQUENCE [LARGE SCALE GENOMIC DNA]</scope>
    <source>
        <strain evidence="2 3">GH-12</strain>
    </source>
</reference>
<name>A0AAW0DE81_9AGAR</name>
<comment type="caution">
    <text evidence="2">The sequence shown here is derived from an EMBL/GenBank/DDBJ whole genome shotgun (WGS) entry which is preliminary data.</text>
</comment>
<dbReference type="InterPro" id="IPR041667">
    <property type="entry name" value="Cupin_8"/>
</dbReference>
<evidence type="ECO:0000259" key="1">
    <source>
        <dbReference type="PROSITE" id="PS51184"/>
    </source>
</evidence>
<dbReference type="AlphaFoldDB" id="A0AAW0DE81"/>
<accession>A0AAW0DE81</accession>
<keyword evidence="3" id="KW-1185">Reference proteome</keyword>
<dbReference type="PANTHER" id="PTHR12461">
    <property type="entry name" value="HYPOXIA-INDUCIBLE FACTOR 1 ALPHA INHIBITOR-RELATED"/>
    <property type="match status" value="1"/>
</dbReference>
<sequence length="439" mass="49321">MPGDGDNWNLQWLKNYLKGLEYKEDAVITQLLACGEENFDFLESAARDLVAGTSYQGSCEILEALIDSSYSKMLSGQAHLCWRRMYTDAQILRSLARVDSTTALDSIGRLDRAIIIAGAAGEGRLDEILSLISRIQHDFVPPRQLPTGLRTLTRAHGDPIYLKTSRHSIQSLDIPPSLLSFQTERYLQPFILRNYAKFWPAINEHPWSSAAYLRAVAGPGRLVPVEVGSDYRTDDWSQTLMGWDAFLATLKLDEQTYTPPTDVLYLAQHNLLMQFPELNSDIIVPDYAYASLPSPPGCAEYRPPGNADQLVINGWLGPKGTVSPAHTDPYYNLFVQVVGRKTVWVAPPALSKYMYPYKAQQNENPASNITSPSLCNTSRVDVFTHGLGDDRFPDFWKHVIKDELTMHATLEPGDLLFLPAGWWHGMRAEETSFSVSMWF</sequence>
<dbReference type="Pfam" id="PF13621">
    <property type="entry name" value="Cupin_8"/>
    <property type="match status" value="1"/>
</dbReference>
<evidence type="ECO:0000313" key="2">
    <source>
        <dbReference type="EMBL" id="KAK7049357.1"/>
    </source>
</evidence>
<dbReference type="SUPFAM" id="SSF51197">
    <property type="entry name" value="Clavaminate synthase-like"/>
    <property type="match status" value="1"/>
</dbReference>
<gene>
    <name evidence="2" type="ORF">VNI00_005958</name>
</gene>
<dbReference type="InterPro" id="IPR003347">
    <property type="entry name" value="JmjC_dom"/>
</dbReference>
<dbReference type="EMBL" id="JAYKXP010000017">
    <property type="protein sequence ID" value="KAK7049357.1"/>
    <property type="molecule type" value="Genomic_DNA"/>
</dbReference>
<dbReference type="PANTHER" id="PTHR12461:SF94">
    <property type="entry name" value="JMJC DOMAIN-CONTAINING PROTEIN"/>
    <property type="match status" value="1"/>
</dbReference>
<proteinExistence type="predicted"/>
<feature type="domain" description="JmjC" evidence="1">
    <location>
        <begin position="264"/>
        <end position="439"/>
    </location>
</feature>